<protein>
    <recommendedName>
        <fullName evidence="10">Tripartite ATP-independent periplasmic transporters DctQ component domain-containing protein</fullName>
    </recommendedName>
</protein>
<dbReference type="EMBL" id="NFKP01000020">
    <property type="protein sequence ID" value="OUP68223.1"/>
    <property type="molecule type" value="Genomic_DNA"/>
</dbReference>
<evidence type="ECO:0000313" key="11">
    <source>
        <dbReference type="EMBL" id="OUP68223.1"/>
    </source>
</evidence>
<feature type="domain" description="Tripartite ATP-independent periplasmic transporters DctQ component" evidence="10">
    <location>
        <begin position="28"/>
        <end position="154"/>
    </location>
</feature>
<evidence type="ECO:0000256" key="5">
    <source>
        <dbReference type="ARBA" id="ARBA00022692"/>
    </source>
</evidence>
<comment type="caution">
    <text evidence="11">The sequence shown here is derived from an EMBL/GenBank/DDBJ whole genome shotgun (WGS) entry which is preliminary data.</text>
</comment>
<evidence type="ECO:0000256" key="3">
    <source>
        <dbReference type="ARBA" id="ARBA00022475"/>
    </source>
</evidence>
<dbReference type="AlphaFoldDB" id="A0A1Y4MHI4"/>
<feature type="transmembrane region" description="Helical" evidence="9">
    <location>
        <begin position="91"/>
        <end position="112"/>
    </location>
</feature>
<organism evidence="11 12">
    <name type="scientific">Anaerotruncus colihominis</name>
    <dbReference type="NCBI Taxonomy" id="169435"/>
    <lineage>
        <taxon>Bacteria</taxon>
        <taxon>Bacillati</taxon>
        <taxon>Bacillota</taxon>
        <taxon>Clostridia</taxon>
        <taxon>Eubacteriales</taxon>
        <taxon>Oscillospiraceae</taxon>
        <taxon>Anaerotruncus</taxon>
    </lineage>
</organism>
<dbReference type="Pfam" id="PF04290">
    <property type="entry name" value="DctQ"/>
    <property type="match status" value="1"/>
</dbReference>
<reference evidence="12" key="1">
    <citation type="submission" date="2017-04" db="EMBL/GenBank/DDBJ databases">
        <title>Function of individual gut microbiota members based on whole genome sequencing of pure cultures obtained from chicken caecum.</title>
        <authorList>
            <person name="Medvecky M."/>
            <person name="Cejkova D."/>
            <person name="Polansky O."/>
            <person name="Karasova D."/>
            <person name="Kubasova T."/>
            <person name="Cizek A."/>
            <person name="Rychlik I."/>
        </authorList>
    </citation>
    <scope>NUCLEOTIDE SEQUENCE [LARGE SCALE GENOMIC DNA]</scope>
    <source>
        <strain evidence="12">An175</strain>
    </source>
</reference>
<sequence>MKYWNKFENIVGVLMRGIASVCLGIVFALFILNIATRLPFITYNPKWIDETIQFFLVWMIFLGSAELVRTRGHFVVDILTDHFHGTATGRVLAVISTALMLVTYAVIFYFGVRLCMKSDAAMYTLHFMKKSYFYSCIPVSAFFMALFTMRDLILSVMDIVTHGAVTRRLDAEKAEAMKQDDDAKAIAEAAQALKQDQDPQK</sequence>
<dbReference type="PANTHER" id="PTHR35011:SF2">
    <property type="entry name" value="2,3-DIKETO-L-GULONATE TRAP TRANSPORTER SMALL PERMEASE PROTEIN YIAM"/>
    <property type="match status" value="1"/>
</dbReference>
<dbReference type="GO" id="GO:0005886">
    <property type="term" value="C:plasma membrane"/>
    <property type="evidence" value="ECO:0007669"/>
    <property type="project" value="UniProtKB-SubCell"/>
</dbReference>
<keyword evidence="7 9" id="KW-0472">Membrane</keyword>
<feature type="transmembrane region" description="Helical" evidence="9">
    <location>
        <begin position="52"/>
        <end position="70"/>
    </location>
</feature>
<keyword evidence="3" id="KW-1003">Cell membrane</keyword>
<keyword evidence="4" id="KW-0997">Cell inner membrane</keyword>
<evidence type="ECO:0000259" key="10">
    <source>
        <dbReference type="Pfam" id="PF04290"/>
    </source>
</evidence>
<comment type="similarity">
    <text evidence="8">Belongs to the TRAP transporter small permease family.</text>
</comment>
<evidence type="ECO:0000256" key="4">
    <source>
        <dbReference type="ARBA" id="ARBA00022519"/>
    </source>
</evidence>
<gene>
    <name evidence="11" type="ORF">B5F11_14170</name>
</gene>
<feature type="transmembrane region" description="Helical" evidence="9">
    <location>
        <begin position="12"/>
        <end position="32"/>
    </location>
</feature>
<evidence type="ECO:0000256" key="6">
    <source>
        <dbReference type="ARBA" id="ARBA00022989"/>
    </source>
</evidence>
<feature type="transmembrane region" description="Helical" evidence="9">
    <location>
        <begin position="132"/>
        <end position="149"/>
    </location>
</feature>
<evidence type="ECO:0000256" key="9">
    <source>
        <dbReference type="SAM" id="Phobius"/>
    </source>
</evidence>
<evidence type="ECO:0000256" key="7">
    <source>
        <dbReference type="ARBA" id="ARBA00023136"/>
    </source>
</evidence>
<dbReference type="GO" id="GO:0015740">
    <property type="term" value="P:C4-dicarboxylate transport"/>
    <property type="evidence" value="ECO:0007669"/>
    <property type="project" value="TreeGrafter"/>
</dbReference>
<dbReference type="InterPro" id="IPR007387">
    <property type="entry name" value="TRAP_DctQ"/>
</dbReference>
<keyword evidence="6 9" id="KW-1133">Transmembrane helix</keyword>
<name>A0A1Y4MHI4_9FIRM</name>
<evidence type="ECO:0000313" key="12">
    <source>
        <dbReference type="Proteomes" id="UP000196386"/>
    </source>
</evidence>
<evidence type="ECO:0000256" key="2">
    <source>
        <dbReference type="ARBA" id="ARBA00022448"/>
    </source>
</evidence>
<dbReference type="PANTHER" id="PTHR35011">
    <property type="entry name" value="2,3-DIKETO-L-GULONATE TRAP TRANSPORTER SMALL PERMEASE PROTEIN YIAM"/>
    <property type="match status" value="1"/>
</dbReference>
<accession>A0A1Y4MHI4</accession>
<evidence type="ECO:0000256" key="1">
    <source>
        <dbReference type="ARBA" id="ARBA00004429"/>
    </source>
</evidence>
<dbReference type="GO" id="GO:0022857">
    <property type="term" value="F:transmembrane transporter activity"/>
    <property type="evidence" value="ECO:0007669"/>
    <property type="project" value="TreeGrafter"/>
</dbReference>
<dbReference type="Proteomes" id="UP000196386">
    <property type="component" value="Unassembled WGS sequence"/>
</dbReference>
<comment type="subcellular location">
    <subcellularLocation>
        <location evidence="1">Cell inner membrane</location>
        <topology evidence="1">Multi-pass membrane protein</topology>
    </subcellularLocation>
</comment>
<proteinExistence type="inferred from homology"/>
<dbReference type="InterPro" id="IPR055348">
    <property type="entry name" value="DctQ"/>
</dbReference>
<keyword evidence="2" id="KW-0813">Transport</keyword>
<dbReference type="RefSeq" id="WP_087302232.1">
    <property type="nucleotide sequence ID" value="NZ_CALWZF010000001.1"/>
</dbReference>
<evidence type="ECO:0000256" key="8">
    <source>
        <dbReference type="ARBA" id="ARBA00038436"/>
    </source>
</evidence>
<keyword evidence="5 9" id="KW-0812">Transmembrane</keyword>